<accession>A0ACC2QIT3</accession>
<name>A0ACC2QIT3_9NEOP</name>
<proteinExistence type="predicted"/>
<reference evidence="1" key="1">
    <citation type="submission" date="2023-03" db="EMBL/GenBank/DDBJ databases">
        <title>Chromosome-level genomes of two armyworms, Mythimna separata and Mythimna loreyi, provide insights into the biosynthesis and reception of sex pheromones.</title>
        <authorList>
            <person name="Zhao H."/>
        </authorList>
    </citation>
    <scope>NUCLEOTIDE SEQUENCE</scope>
    <source>
        <strain evidence="1">BeijingLab</strain>
    </source>
</reference>
<sequence>MNFNIIYIFICLVICGDFVVCKDRPVVETTNGPIVGKVLKTLIKNEEYFGFMGIPYAAPPVGDLRFMPAQPVDPWDETLPTIKEKPACIQYNNDIKKGQSQGMYGAEDCLYLDIFTPAIDGAKRAVVVLIVNDHFHNSYNKSKDYAADFFIEEDVIVVTISHRLSAIGFLSLENELLPGNSGLKDIVEGLEWVRDNVEQFGGDPNRVTLMGLQGGAAAIDLLMYSKAKDLFSAAILHSGTSWSSAYLQEEVRGRAFKLGEIVEVASSNDVKLLKDLQEVPADKLLARDLHASPDDYFKQNQKSVVAFSPIVEKQPDGLITEYPEDSTEKINIPIMMGSNSREGMDAMLQYLIEPRFISFLNKDFPLLLPRRLKFRFDPLKDVYDEASKEITNFYFKNGKYNVKTVPDLVTYMGDAVTGYVVDYTARVYSERSLKPVYYYHFDYISDLNENKKNLMKHSTIEDGTWGAATGDEMCYLFKCPALVKEYLKLENNVPEDKIIQKRMIKMWTNFAKYGNPTPENDEDLEGLQWPPYTIESKEYLHIDQHMKIKKDLYKRRFNFWDQFIEKWERMAVDGVVTESYNKKDEL</sequence>
<evidence type="ECO:0000313" key="1">
    <source>
        <dbReference type="EMBL" id="KAJ8717129.1"/>
    </source>
</evidence>
<protein>
    <submittedName>
        <fullName evidence="1">Uncharacterized protein</fullName>
    </submittedName>
</protein>
<evidence type="ECO:0000313" key="2">
    <source>
        <dbReference type="Proteomes" id="UP001231649"/>
    </source>
</evidence>
<comment type="caution">
    <text evidence="1">The sequence shown here is derived from an EMBL/GenBank/DDBJ whole genome shotgun (WGS) entry which is preliminary data.</text>
</comment>
<gene>
    <name evidence="1" type="ORF">PYW08_005528</name>
</gene>
<organism evidence="1 2">
    <name type="scientific">Mythimna loreyi</name>
    <dbReference type="NCBI Taxonomy" id="667449"/>
    <lineage>
        <taxon>Eukaryota</taxon>
        <taxon>Metazoa</taxon>
        <taxon>Ecdysozoa</taxon>
        <taxon>Arthropoda</taxon>
        <taxon>Hexapoda</taxon>
        <taxon>Insecta</taxon>
        <taxon>Pterygota</taxon>
        <taxon>Neoptera</taxon>
        <taxon>Endopterygota</taxon>
        <taxon>Lepidoptera</taxon>
        <taxon>Glossata</taxon>
        <taxon>Ditrysia</taxon>
        <taxon>Noctuoidea</taxon>
        <taxon>Noctuidae</taxon>
        <taxon>Noctuinae</taxon>
        <taxon>Hadenini</taxon>
        <taxon>Mythimna</taxon>
    </lineage>
</organism>
<dbReference type="Proteomes" id="UP001231649">
    <property type="component" value="Chromosome 18"/>
</dbReference>
<dbReference type="EMBL" id="CM056794">
    <property type="protein sequence ID" value="KAJ8717129.1"/>
    <property type="molecule type" value="Genomic_DNA"/>
</dbReference>
<keyword evidence="2" id="KW-1185">Reference proteome</keyword>